<dbReference type="AlphaFoldDB" id="A0A445ME25"/>
<feature type="compositionally biased region" description="Basic and acidic residues" evidence="1">
    <location>
        <begin position="57"/>
        <end position="93"/>
    </location>
</feature>
<evidence type="ECO:0000313" key="3">
    <source>
        <dbReference type="EMBL" id="RZR72501.1"/>
    </source>
</evidence>
<organism evidence="3">
    <name type="scientific">Ensete ventricosum</name>
    <name type="common">Abyssinian banana</name>
    <name type="synonym">Musa ensete</name>
    <dbReference type="NCBI Taxonomy" id="4639"/>
    <lineage>
        <taxon>Eukaryota</taxon>
        <taxon>Viridiplantae</taxon>
        <taxon>Streptophyta</taxon>
        <taxon>Embryophyta</taxon>
        <taxon>Tracheophyta</taxon>
        <taxon>Spermatophyta</taxon>
        <taxon>Magnoliopsida</taxon>
        <taxon>Liliopsida</taxon>
        <taxon>Zingiberales</taxon>
        <taxon>Musaceae</taxon>
        <taxon>Ensete</taxon>
    </lineage>
</organism>
<gene>
    <name evidence="3" type="ORF">BHM03_00014091</name>
</gene>
<evidence type="ECO:0000259" key="2">
    <source>
        <dbReference type="Pfam" id="PF08785"/>
    </source>
</evidence>
<dbReference type="SUPFAM" id="SSF101420">
    <property type="entry name" value="C-terminal domain of Ku80"/>
    <property type="match status" value="1"/>
</dbReference>
<reference evidence="3" key="1">
    <citation type="journal article" date="2018" name="Data Brief">
        <title>Genome sequence data from 17 accessions of Ensete ventricosum, a staple food crop for millions in Ethiopia.</title>
        <authorList>
            <person name="Yemataw Z."/>
            <person name="Muzemil S."/>
            <person name="Ambachew D."/>
            <person name="Tripathi L."/>
            <person name="Tesfaye K."/>
            <person name="Chala A."/>
            <person name="Farbos A."/>
            <person name="O'Neill P."/>
            <person name="Moore K."/>
            <person name="Grant M."/>
            <person name="Studholme D.J."/>
        </authorList>
    </citation>
    <scope>NUCLEOTIDE SEQUENCE [LARGE SCALE GENOMIC DNA]</scope>
    <source>
        <tissue evidence="3">Leaf</tissue>
    </source>
</reference>
<feature type="domain" description="Ku C-terminal" evidence="2">
    <location>
        <begin position="87"/>
        <end position="135"/>
    </location>
</feature>
<dbReference type="Proteomes" id="UP000290560">
    <property type="component" value="Unassembled WGS sequence"/>
</dbReference>
<dbReference type="EMBL" id="KV875699">
    <property type="protein sequence ID" value="RZR72501.1"/>
    <property type="molecule type" value="Genomic_DNA"/>
</dbReference>
<proteinExistence type="predicted"/>
<evidence type="ECO:0000256" key="1">
    <source>
        <dbReference type="SAM" id="MobiDB-lite"/>
    </source>
</evidence>
<dbReference type="Pfam" id="PF08785">
    <property type="entry name" value="Ku_PK_bind"/>
    <property type="match status" value="1"/>
</dbReference>
<protein>
    <recommendedName>
        <fullName evidence="2">Ku C-terminal domain-containing protein</fullName>
    </recommendedName>
</protein>
<feature type="region of interest" description="Disordered" evidence="1">
    <location>
        <begin position="56"/>
        <end position="93"/>
    </location>
</feature>
<feature type="non-terminal residue" evidence="3">
    <location>
        <position position="136"/>
    </location>
</feature>
<name>A0A445ME25_ENSVE</name>
<dbReference type="InterPro" id="IPR014893">
    <property type="entry name" value="Ku_PK_bind"/>
</dbReference>
<sequence length="136" mass="15307">MRRCLVPAPGRRGVVVPFSFLASSPRAGRRKLIDEESPMGDGSRGRFFALKQQIARGTREDQKLPRGAWREKPSASNDEKVGVDGKKSSSSLEEPKEFNRFMLEICKKFKRCDLADFLELLYSKKIALISKSEAAD</sequence>
<dbReference type="Gene3D" id="1.25.40.240">
    <property type="entry name" value="Ku, C-terminal domain"/>
    <property type="match status" value="1"/>
</dbReference>
<dbReference type="InterPro" id="IPR036494">
    <property type="entry name" value="Ku_C_sf"/>
</dbReference>
<accession>A0A445ME25</accession>